<accession>A0A5N6ZV50</accession>
<keyword evidence="2" id="KW-1133">Transmembrane helix</keyword>
<dbReference type="RefSeq" id="XP_031923880.1">
    <property type="nucleotide sequence ID" value="XM_032076389.1"/>
</dbReference>
<keyword evidence="2" id="KW-0812">Transmembrane</keyword>
<protein>
    <submittedName>
        <fullName evidence="3">Uncharacterized protein</fullName>
    </submittedName>
</protein>
<evidence type="ECO:0000256" key="2">
    <source>
        <dbReference type="SAM" id="Phobius"/>
    </source>
</evidence>
<dbReference type="AlphaFoldDB" id="A0A5N6ZV50"/>
<organism evidence="3 4">
    <name type="scientific">Aspergillus caelatus</name>
    <dbReference type="NCBI Taxonomy" id="61420"/>
    <lineage>
        <taxon>Eukaryota</taxon>
        <taxon>Fungi</taxon>
        <taxon>Dikarya</taxon>
        <taxon>Ascomycota</taxon>
        <taxon>Pezizomycotina</taxon>
        <taxon>Eurotiomycetes</taxon>
        <taxon>Eurotiomycetidae</taxon>
        <taxon>Eurotiales</taxon>
        <taxon>Aspergillaceae</taxon>
        <taxon>Aspergillus</taxon>
        <taxon>Aspergillus subgen. Circumdati</taxon>
    </lineage>
</organism>
<evidence type="ECO:0000313" key="4">
    <source>
        <dbReference type="Proteomes" id="UP000326268"/>
    </source>
</evidence>
<reference evidence="3 4" key="1">
    <citation type="submission" date="2019-04" db="EMBL/GenBank/DDBJ databases">
        <title>Friends and foes A comparative genomics studyof 23 Aspergillus species from section Flavi.</title>
        <authorList>
            <consortium name="DOE Joint Genome Institute"/>
            <person name="Kjaerbolling I."/>
            <person name="Vesth T."/>
            <person name="Frisvad J.C."/>
            <person name="Nybo J.L."/>
            <person name="Theobald S."/>
            <person name="Kildgaard S."/>
            <person name="Isbrandt T."/>
            <person name="Kuo A."/>
            <person name="Sato A."/>
            <person name="Lyhne E.K."/>
            <person name="Kogle M.E."/>
            <person name="Wiebenga A."/>
            <person name="Kun R.S."/>
            <person name="Lubbers R.J."/>
            <person name="Makela M.R."/>
            <person name="Barry K."/>
            <person name="Chovatia M."/>
            <person name="Clum A."/>
            <person name="Daum C."/>
            <person name="Haridas S."/>
            <person name="He G."/>
            <person name="LaButti K."/>
            <person name="Lipzen A."/>
            <person name="Mondo S."/>
            <person name="Riley R."/>
            <person name="Salamov A."/>
            <person name="Simmons B.A."/>
            <person name="Magnuson J.K."/>
            <person name="Henrissat B."/>
            <person name="Mortensen U.H."/>
            <person name="Larsen T.O."/>
            <person name="Devries R.P."/>
            <person name="Grigoriev I.V."/>
            <person name="Machida M."/>
            <person name="Baker S.E."/>
            <person name="Andersen M.R."/>
        </authorList>
    </citation>
    <scope>NUCLEOTIDE SEQUENCE [LARGE SCALE GENOMIC DNA]</scope>
    <source>
        <strain evidence="3 4">CBS 763.97</strain>
    </source>
</reference>
<dbReference type="Proteomes" id="UP000326268">
    <property type="component" value="Unassembled WGS sequence"/>
</dbReference>
<dbReference type="GeneID" id="43660835"/>
<proteinExistence type="predicted"/>
<feature type="region of interest" description="Disordered" evidence="1">
    <location>
        <begin position="1"/>
        <end position="29"/>
    </location>
</feature>
<keyword evidence="2" id="KW-0472">Membrane</keyword>
<evidence type="ECO:0000256" key="1">
    <source>
        <dbReference type="SAM" id="MobiDB-lite"/>
    </source>
</evidence>
<keyword evidence="4" id="KW-1185">Reference proteome</keyword>
<name>A0A5N6ZV50_9EURO</name>
<sequence length="82" mass="9259">MISSPTIIEGRKKSKKKKKKNEESDHLLTSSRVPRARHLGVLAAKKKQKKESLSAAFELCLFFLSLSWTSALSYYCLSMALL</sequence>
<evidence type="ECO:0000313" key="3">
    <source>
        <dbReference type="EMBL" id="KAE8360799.1"/>
    </source>
</evidence>
<dbReference type="EMBL" id="ML737759">
    <property type="protein sequence ID" value="KAE8360799.1"/>
    <property type="molecule type" value="Genomic_DNA"/>
</dbReference>
<feature type="transmembrane region" description="Helical" evidence="2">
    <location>
        <begin position="55"/>
        <end position="75"/>
    </location>
</feature>
<gene>
    <name evidence="3" type="ORF">BDV27DRAFT_34880</name>
</gene>